<sequence length="189" mass="21446">MKSSVKKNILGEIRSYTFTCTRAGKCDNTGEKPLNPQVTIKYECPARIVIQLDTIVGYVISKIELVHNHPPNPDDSIFFRCNRAGVRVNKVYNVCTTEHGGPENMTCASKDCRNMVDKLRCIRLGEGDAAAILKYFAKMSTQNYGFYYKVDLVEEGQLDKVFWADGRSREAYKEFGEVISFDTTYLVNK</sequence>
<keyword evidence="3" id="KW-1185">Reference proteome</keyword>
<protein>
    <recommendedName>
        <fullName evidence="1">FAR1 domain-containing protein</fullName>
    </recommendedName>
</protein>
<dbReference type="PANTHER" id="PTHR47718:SF13">
    <property type="entry name" value="OS09G0290500 PROTEIN"/>
    <property type="match status" value="1"/>
</dbReference>
<accession>A0AAD4S1Z2</accession>
<dbReference type="Proteomes" id="UP001202328">
    <property type="component" value="Unassembled WGS sequence"/>
</dbReference>
<evidence type="ECO:0000259" key="1">
    <source>
        <dbReference type="Pfam" id="PF03101"/>
    </source>
</evidence>
<dbReference type="PANTHER" id="PTHR47718">
    <property type="entry name" value="OS01G0519700 PROTEIN"/>
    <property type="match status" value="1"/>
</dbReference>
<organism evidence="2 3">
    <name type="scientific">Papaver atlanticum</name>
    <dbReference type="NCBI Taxonomy" id="357466"/>
    <lineage>
        <taxon>Eukaryota</taxon>
        <taxon>Viridiplantae</taxon>
        <taxon>Streptophyta</taxon>
        <taxon>Embryophyta</taxon>
        <taxon>Tracheophyta</taxon>
        <taxon>Spermatophyta</taxon>
        <taxon>Magnoliopsida</taxon>
        <taxon>Ranunculales</taxon>
        <taxon>Papaveraceae</taxon>
        <taxon>Papaveroideae</taxon>
        <taxon>Papaver</taxon>
    </lineage>
</organism>
<dbReference type="AlphaFoldDB" id="A0AAD4S1Z2"/>
<comment type="caution">
    <text evidence="2">The sequence shown here is derived from an EMBL/GenBank/DDBJ whole genome shotgun (WGS) entry which is preliminary data.</text>
</comment>
<proteinExistence type="predicted"/>
<reference evidence="2" key="1">
    <citation type="submission" date="2022-04" db="EMBL/GenBank/DDBJ databases">
        <title>A functionally conserved STORR gene fusion in Papaver species that diverged 16.8 million years ago.</title>
        <authorList>
            <person name="Catania T."/>
        </authorList>
    </citation>
    <scope>NUCLEOTIDE SEQUENCE</scope>
    <source>
        <strain evidence="2">S-188037</strain>
    </source>
</reference>
<dbReference type="Pfam" id="PF03101">
    <property type="entry name" value="FAR1"/>
    <property type="match status" value="1"/>
</dbReference>
<dbReference type="EMBL" id="JAJJMB010015449">
    <property type="protein sequence ID" value="KAI3854258.1"/>
    <property type="molecule type" value="Genomic_DNA"/>
</dbReference>
<gene>
    <name evidence="2" type="ORF">MKW98_024681</name>
</gene>
<evidence type="ECO:0000313" key="3">
    <source>
        <dbReference type="Proteomes" id="UP001202328"/>
    </source>
</evidence>
<evidence type="ECO:0000313" key="2">
    <source>
        <dbReference type="EMBL" id="KAI3854258.1"/>
    </source>
</evidence>
<dbReference type="InterPro" id="IPR004330">
    <property type="entry name" value="FAR1_DNA_bnd_dom"/>
</dbReference>
<feature type="domain" description="FAR1" evidence="1">
    <location>
        <begin position="2"/>
        <end position="70"/>
    </location>
</feature>
<name>A0AAD4S1Z2_9MAGN</name>